<feature type="domain" description="TonB-dependent receptor plug" evidence="17">
    <location>
        <begin position="57"/>
        <end position="169"/>
    </location>
</feature>
<comment type="similarity">
    <text evidence="12 14">Belongs to the TonB-dependent receptor family.</text>
</comment>
<gene>
    <name evidence="18" type="ORF">GGR13_002206</name>
</gene>
<keyword evidence="2 12" id="KW-0813">Transport</keyword>
<feature type="domain" description="TonB-dependent receptor-like beta-barrel" evidence="16">
    <location>
        <begin position="262"/>
        <end position="688"/>
    </location>
</feature>
<feature type="chain" id="PRO_5031362258" evidence="15">
    <location>
        <begin position="31"/>
        <end position="719"/>
    </location>
</feature>
<keyword evidence="3 12" id="KW-1134">Transmembrane beta strand</keyword>
<dbReference type="PROSITE" id="PS01156">
    <property type="entry name" value="TONB_DEPENDENT_REC_2"/>
    <property type="match status" value="1"/>
</dbReference>
<evidence type="ECO:0000256" key="13">
    <source>
        <dbReference type="PROSITE-ProRule" id="PRU10144"/>
    </source>
</evidence>
<evidence type="ECO:0000256" key="9">
    <source>
        <dbReference type="ARBA" id="ARBA00023077"/>
    </source>
</evidence>
<evidence type="ECO:0000256" key="7">
    <source>
        <dbReference type="ARBA" id="ARBA00023004"/>
    </source>
</evidence>
<dbReference type="InterPro" id="IPR039426">
    <property type="entry name" value="TonB-dep_rcpt-like"/>
</dbReference>
<dbReference type="InterPro" id="IPR006311">
    <property type="entry name" value="TAT_signal"/>
</dbReference>
<keyword evidence="8" id="KW-0406">Ion transport</keyword>
<evidence type="ECO:0000256" key="12">
    <source>
        <dbReference type="PROSITE-ProRule" id="PRU01360"/>
    </source>
</evidence>
<evidence type="ECO:0000259" key="16">
    <source>
        <dbReference type="Pfam" id="PF00593"/>
    </source>
</evidence>
<evidence type="ECO:0000256" key="11">
    <source>
        <dbReference type="ARBA" id="ARBA00023237"/>
    </source>
</evidence>
<dbReference type="CDD" id="cd01347">
    <property type="entry name" value="ligand_gated_channel"/>
    <property type="match status" value="1"/>
</dbReference>
<evidence type="ECO:0000256" key="14">
    <source>
        <dbReference type="RuleBase" id="RU003357"/>
    </source>
</evidence>
<dbReference type="InterPro" id="IPR000531">
    <property type="entry name" value="Beta-barrel_TonB"/>
</dbReference>
<proteinExistence type="inferred from homology"/>
<dbReference type="PANTHER" id="PTHR32552:SF81">
    <property type="entry name" value="TONB-DEPENDENT OUTER MEMBRANE RECEPTOR"/>
    <property type="match status" value="1"/>
</dbReference>
<feature type="short sequence motif" description="TonB C-terminal box" evidence="13">
    <location>
        <begin position="702"/>
        <end position="719"/>
    </location>
</feature>
<keyword evidence="18" id="KW-0675">Receptor</keyword>
<keyword evidence="6 15" id="KW-0732">Signal</keyword>
<evidence type="ECO:0000256" key="4">
    <source>
        <dbReference type="ARBA" id="ARBA00022496"/>
    </source>
</evidence>
<evidence type="ECO:0000256" key="3">
    <source>
        <dbReference type="ARBA" id="ARBA00022452"/>
    </source>
</evidence>
<comment type="caution">
    <text evidence="18">The sequence shown here is derived from an EMBL/GenBank/DDBJ whole genome shotgun (WGS) entry which is preliminary data.</text>
</comment>
<evidence type="ECO:0000256" key="6">
    <source>
        <dbReference type="ARBA" id="ARBA00022729"/>
    </source>
</evidence>
<name>A0A7W9CJ81_9CAUL</name>
<dbReference type="PROSITE" id="PS51318">
    <property type="entry name" value="TAT"/>
    <property type="match status" value="1"/>
</dbReference>
<dbReference type="EMBL" id="JACHOR010000003">
    <property type="protein sequence ID" value="MBB5746602.1"/>
    <property type="molecule type" value="Genomic_DNA"/>
</dbReference>
<evidence type="ECO:0000256" key="1">
    <source>
        <dbReference type="ARBA" id="ARBA00004571"/>
    </source>
</evidence>
<evidence type="ECO:0000313" key="19">
    <source>
        <dbReference type="Proteomes" id="UP000545037"/>
    </source>
</evidence>
<dbReference type="SUPFAM" id="SSF56935">
    <property type="entry name" value="Porins"/>
    <property type="match status" value="1"/>
</dbReference>
<keyword evidence="19" id="KW-1185">Reference proteome</keyword>
<evidence type="ECO:0000256" key="5">
    <source>
        <dbReference type="ARBA" id="ARBA00022692"/>
    </source>
</evidence>
<evidence type="ECO:0000256" key="2">
    <source>
        <dbReference type="ARBA" id="ARBA00022448"/>
    </source>
</evidence>
<dbReference type="Proteomes" id="UP000545037">
    <property type="component" value="Unassembled WGS sequence"/>
</dbReference>
<dbReference type="PANTHER" id="PTHR32552">
    <property type="entry name" value="FERRICHROME IRON RECEPTOR-RELATED"/>
    <property type="match status" value="1"/>
</dbReference>
<sequence>MTGYRTRRIWLAGVAVASLSCGLSPDAAQAQSGQSAAEPAADLEEIIVTGRKRPERLLDVPAAATTFDAERLEREHIDNLPDLLRRTPGAVTAYLGTTFSSEVIIRGQGSGRVINSEVASGLYRNGAYTIGGNVGGRNFNRLDLFDAERIEVFRGPQGGLFGRNAVGGAINVISATPTDDPGGKLTARYGRFERYEVEGVVNLPINEAVGLRVSGIYIDQSEGAFTNTFDGRFQDRESFEGVRGVLSYRPGTNFEAILTADVFSEDGPSFAVGNYNPAVTSAPYVANDNLDSRFEQSQFSTILETNTDLSFGRFSTNTYYVARDGSTVDDLDGFLNITSPLFVNYRRDATDDFYRFGQSAHLASSGAGRFRWLVGAEYLRSVDDYYEQSLGLPAPVAASNNTVAVISEDDAYAVFGSVDYDLSSDLTLSGDIRYSIDKKNAEQRSTIFSATNVPTIITGDFSETFDNLSPSASVTYKLAPRTSAYARVATAYRAGGFNPIPDGVTPQRFSISYEAETTVSYEAGVKTELFDRRLRLDLTAYRADTNDILLTDRVPVGATFINFARNGGEAEQFGIELDTTLVLNLGDTGATLTFDGAASWSQAEFVSGTLNGFEIPYVRPYQASLSTTYQTPVGSGDMKVFVNHTFTGAWRGWQDQPTNRRLDDLHLHNLTIGAETARLRVSLDIQNLTDEFYNPQRTSATAIRASRPRTWLVSLTGKF</sequence>
<evidence type="ECO:0000313" key="18">
    <source>
        <dbReference type="EMBL" id="MBB5746602.1"/>
    </source>
</evidence>
<feature type="signal peptide" evidence="15">
    <location>
        <begin position="1"/>
        <end position="30"/>
    </location>
</feature>
<dbReference type="InterPro" id="IPR012910">
    <property type="entry name" value="Plug_dom"/>
</dbReference>
<dbReference type="Gene3D" id="2.40.170.20">
    <property type="entry name" value="TonB-dependent receptor, beta-barrel domain"/>
    <property type="match status" value="1"/>
</dbReference>
<keyword evidence="11 12" id="KW-0998">Cell outer membrane</keyword>
<comment type="subcellular location">
    <subcellularLocation>
        <location evidence="1 12">Cell outer membrane</location>
        <topology evidence="1 12">Multi-pass membrane protein</topology>
    </subcellularLocation>
</comment>
<organism evidence="18 19">
    <name type="scientific">Brevundimonas variabilis</name>
    <dbReference type="NCBI Taxonomy" id="74312"/>
    <lineage>
        <taxon>Bacteria</taxon>
        <taxon>Pseudomonadati</taxon>
        <taxon>Pseudomonadota</taxon>
        <taxon>Alphaproteobacteria</taxon>
        <taxon>Caulobacterales</taxon>
        <taxon>Caulobacteraceae</taxon>
        <taxon>Brevundimonas</taxon>
    </lineage>
</organism>
<dbReference type="PROSITE" id="PS51257">
    <property type="entry name" value="PROKAR_LIPOPROTEIN"/>
    <property type="match status" value="1"/>
</dbReference>
<accession>A0A7W9CJ81</accession>
<reference evidence="18 19" key="1">
    <citation type="submission" date="2020-08" db="EMBL/GenBank/DDBJ databases">
        <title>Genomic Encyclopedia of Type Strains, Phase IV (KMG-IV): sequencing the most valuable type-strain genomes for metagenomic binning, comparative biology and taxonomic classification.</title>
        <authorList>
            <person name="Goeker M."/>
        </authorList>
    </citation>
    <scope>NUCLEOTIDE SEQUENCE [LARGE SCALE GENOMIC DNA]</scope>
    <source>
        <strain evidence="18 19">DSM 4737</strain>
    </source>
</reference>
<keyword evidence="4" id="KW-0410">Iron transport</keyword>
<keyword evidence="10 12" id="KW-0472">Membrane</keyword>
<evidence type="ECO:0000259" key="17">
    <source>
        <dbReference type="Pfam" id="PF07715"/>
    </source>
</evidence>
<dbReference type="GO" id="GO:0009279">
    <property type="term" value="C:cell outer membrane"/>
    <property type="evidence" value="ECO:0007669"/>
    <property type="project" value="UniProtKB-SubCell"/>
</dbReference>
<evidence type="ECO:0000256" key="15">
    <source>
        <dbReference type="SAM" id="SignalP"/>
    </source>
</evidence>
<dbReference type="GO" id="GO:0006826">
    <property type="term" value="P:iron ion transport"/>
    <property type="evidence" value="ECO:0007669"/>
    <property type="project" value="UniProtKB-KW"/>
</dbReference>
<keyword evidence="7" id="KW-0408">Iron</keyword>
<evidence type="ECO:0000256" key="10">
    <source>
        <dbReference type="ARBA" id="ARBA00023136"/>
    </source>
</evidence>
<protein>
    <submittedName>
        <fullName evidence="18">Iron complex outermembrane receptor protein</fullName>
    </submittedName>
</protein>
<dbReference type="RefSeq" id="WP_183213551.1">
    <property type="nucleotide sequence ID" value="NZ_JACHOR010000003.1"/>
</dbReference>
<evidence type="ECO:0000256" key="8">
    <source>
        <dbReference type="ARBA" id="ARBA00023065"/>
    </source>
</evidence>
<keyword evidence="9 14" id="KW-0798">TonB box</keyword>
<dbReference type="InterPro" id="IPR010917">
    <property type="entry name" value="TonB_rcpt_CS"/>
</dbReference>
<dbReference type="Pfam" id="PF07715">
    <property type="entry name" value="Plug"/>
    <property type="match status" value="1"/>
</dbReference>
<dbReference type="PROSITE" id="PS52016">
    <property type="entry name" value="TONB_DEPENDENT_REC_3"/>
    <property type="match status" value="1"/>
</dbReference>
<dbReference type="InterPro" id="IPR036942">
    <property type="entry name" value="Beta-barrel_TonB_sf"/>
</dbReference>
<keyword evidence="5 12" id="KW-0812">Transmembrane</keyword>
<dbReference type="Pfam" id="PF00593">
    <property type="entry name" value="TonB_dep_Rec_b-barrel"/>
    <property type="match status" value="1"/>
</dbReference>
<dbReference type="AlphaFoldDB" id="A0A7W9CJ81"/>